<feature type="transmembrane region" description="Helical" evidence="2">
    <location>
        <begin position="15"/>
        <end position="34"/>
    </location>
</feature>
<gene>
    <name evidence="3" type="ORF">LZC95_28400</name>
</gene>
<evidence type="ECO:0000313" key="4">
    <source>
        <dbReference type="Proteomes" id="UP001379533"/>
    </source>
</evidence>
<keyword evidence="1" id="KW-0732">Signal</keyword>
<dbReference type="PANTHER" id="PTHR30222">
    <property type="entry name" value="SPERMIDINE/PUTRESCINE-BINDING PERIPLASMIC PROTEIN"/>
    <property type="match status" value="1"/>
</dbReference>
<organism evidence="3 4">
    <name type="scientific">Pendulispora brunnea</name>
    <dbReference type="NCBI Taxonomy" id="2905690"/>
    <lineage>
        <taxon>Bacteria</taxon>
        <taxon>Pseudomonadati</taxon>
        <taxon>Myxococcota</taxon>
        <taxon>Myxococcia</taxon>
        <taxon>Myxococcales</taxon>
        <taxon>Sorangiineae</taxon>
        <taxon>Pendulisporaceae</taxon>
        <taxon>Pendulispora</taxon>
    </lineage>
</organism>
<dbReference type="PANTHER" id="PTHR30222:SF18">
    <property type="entry name" value="BIFUNCTIONAL POLYHYDROXYBUTYRATE SYNTHASE _ ABC TRANSPORTER PERIPLASMIC BINDING PROTEIN-RELATED"/>
    <property type="match status" value="1"/>
</dbReference>
<keyword evidence="2" id="KW-0812">Transmembrane</keyword>
<feature type="transmembrane region" description="Helical" evidence="2">
    <location>
        <begin position="82"/>
        <end position="101"/>
    </location>
</feature>
<dbReference type="Gene3D" id="3.40.190.10">
    <property type="entry name" value="Periplasmic binding protein-like II"/>
    <property type="match status" value="2"/>
</dbReference>
<evidence type="ECO:0000256" key="1">
    <source>
        <dbReference type="ARBA" id="ARBA00022729"/>
    </source>
</evidence>
<accession>A0ABZ2JVK6</accession>
<reference evidence="3 4" key="1">
    <citation type="submission" date="2021-12" db="EMBL/GenBank/DDBJ databases">
        <title>Discovery of the Pendulisporaceae a myxobacterial family with distinct sporulation behavior and unique specialized metabolism.</title>
        <authorList>
            <person name="Garcia R."/>
            <person name="Popoff A."/>
            <person name="Bader C.D."/>
            <person name="Loehr J."/>
            <person name="Walesch S."/>
            <person name="Walt C."/>
            <person name="Boldt J."/>
            <person name="Bunk B."/>
            <person name="Haeckl F.J.F.P.J."/>
            <person name="Gunesch A.P."/>
            <person name="Birkelbach J."/>
            <person name="Nuebel U."/>
            <person name="Pietschmann T."/>
            <person name="Bach T."/>
            <person name="Mueller R."/>
        </authorList>
    </citation>
    <scope>NUCLEOTIDE SEQUENCE [LARGE SCALE GENOMIC DNA]</scope>
    <source>
        <strain evidence="3 4">MSr12523</strain>
    </source>
</reference>
<sequence length="647" mass="71043">MLYDLVKAVSRRRQLTILALVAVFFAALAGLKLVPGLPMWLDATLQIVLAAALAHVVISVVRRCYPVENRLPADDAIVSSSFATVGGVYGLIAGFLIVMVWQSYSDTGVVVAREANAIADLERMSRGFPVTVQLQIQQASRRYVRSVVKEEWPLMAKGEQSQSADDALAALWSAYTEIEGRQRGSSLYDQSVRRLNEVDDNRRLRLLASRDGVPVPLWIILWGGGIGTLIIGCLFEAGNFVVHRALITFLAAILSFSLYLISALEHPFDNRLPTSAEPLERVLAGMLELEAPKSLGKAEGKLDLVTWAGYAEDGSHDPNVDWVHPFEGKTGCKVNAKIANSSDEMVRLMKTGEYDVVSASGDASLRLIASGTVAPVNTDLIPSYADLFPALKLKPWNSVNRVPYGVPHGRGANLLVWRTDKVPTAPESWAAVLEPAAGTPPQLSVYDSPIYLADAAVYLMMARPQLGIRNPYALDDQQFLAVLDVLRNQRHYVGQYWSDYTEQIQSFKTGTSVIGTTWQITANLAKAEGAPIATTLPKEGATGWSDTWMIAAKARHPTCAYEWMNWIASPKINAQVAEFYGQAPANAKACNETADPKFCEVFHAADEAYYAKVHYWTTPTSQCLDGRTSVQCKDYAEWSRAWAEIAK</sequence>
<feature type="transmembrane region" description="Helical" evidence="2">
    <location>
        <begin position="242"/>
        <end position="261"/>
    </location>
</feature>
<keyword evidence="2" id="KW-0472">Membrane</keyword>
<dbReference type="InterPro" id="IPR006059">
    <property type="entry name" value="SBP"/>
</dbReference>
<dbReference type="RefSeq" id="WP_394840984.1">
    <property type="nucleotide sequence ID" value="NZ_CP089982.1"/>
</dbReference>
<dbReference type="CDD" id="cd13588">
    <property type="entry name" value="PBP2_polyamine_1"/>
    <property type="match status" value="1"/>
</dbReference>
<protein>
    <submittedName>
        <fullName evidence="3">Extracellular solute-binding protein</fullName>
    </submittedName>
</protein>
<feature type="transmembrane region" description="Helical" evidence="2">
    <location>
        <begin position="215"/>
        <end position="235"/>
    </location>
</feature>
<dbReference type="Pfam" id="PF13416">
    <property type="entry name" value="SBP_bac_8"/>
    <property type="match status" value="1"/>
</dbReference>
<keyword evidence="4" id="KW-1185">Reference proteome</keyword>
<feature type="transmembrane region" description="Helical" evidence="2">
    <location>
        <begin position="40"/>
        <end position="61"/>
    </location>
</feature>
<name>A0ABZ2JVK6_9BACT</name>
<dbReference type="SUPFAM" id="SSF53850">
    <property type="entry name" value="Periplasmic binding protein-like II"/>
    <property type="match status" value="1"/>
</dbReference>
<dbReference type="InterPro" id="IPR025333">
    <property type="entry name" value="DUF4239"/>
</dbReference>
<proteinExistence type="predicted"/>
<evidence type="ECO:0000256" key="2">
    <source>
        <dbReference type="SAM" id="Phobius"/>
    </source>
</evidence>
<dbReference type="Pfam" id="PF14023">
    <property type="entry name" value="Bestrophin-like"/>
    <property type="match status" value="1"/>
</dbReference>
<keyword evidence="2" id="KW-1133">Transmembrane helix</keyword>
<dbReference type="EMBL" id="CP089982">
    <property type="protein sequence ID" value="WXA90372.1"/>
    <property type="molecule type" value="Genomic_DNA"/>
</dbReference>
<evidence type="ECO:0000313" key="3">
    <source>
        <dbReference type="EMBL" id="WXA90372.1"/>
    </source>
</evidence>
<dbReference type="Proteomes" id="UP001379533">
    <property type="component" value="Chromosome"/>
</dbReference>